<keyword evidence="2" id="KW-1185">Reference proteome</keyword>
<comment type="caution">
    <text evidence="1">The sequence shown here is derived from an EMBL/GenBank/DDBJ whole genome shotgun (WGS) entry which is preliminary data.</text>
</comment>
<reference evidence="1 2" key="1">
    <citation type="submission" date="2015-11" db="EMBL/GenBank/DDBJ databases">
        <title>Genomic analysis of 38 Legionella species identifies large and diverse effector repertoires.</title>
        <authorList>
            <person name="Burstein D."/>
            <person name="Amaro F."/>
            <person name="Zusman T."/>
            <person name="Lifshitz Z."/>
            <person name="Cohen O."/>
            <person name="Gilbert J.A."/>
            <person name="Pupko T."/>
            <person name="Shuman H.A."/>
            <person name="Segal G."/>
        </authorList>
    </citation>
    <scope>NUCLEOTIDE SEQUENCE [LARGE SCALE GENOMIC DNA]</scope>
    <source>
        <strain evidence="1 2">Bercovier 4</strain>
    </source>
</reference>
<protein>
    <submittedName>
        <fullName evidence="1">Uncharacterized protein</fullName>
    </submittedName>
</protein>
<organism evidence="1 2">
    <name type="scientific">Legionella israelensis</name>
    <dbReference type="NCBI Taxonomy" id="454"/>
    <lineage>
        <taxon>Bacteria</taxon>
        <taxon>Pseudomonadati</taxon>
        <taxon>Pseudomonadota</taxon>
        <taxon>Gammaproteobacteria</taxon>
        <taxon>Legionellales</taxon>
        <taxon>Legionellaceae</taxon>
        <taxon>Legionella</taxon>
    </lineage>
</organism>
<gene>
    <name evidence="1" type="ORF">Lisr_1694</name>
</gene>
<evidence type="ECO:0000313" key="2">
    <source>
        <dbReference type="Proteomes" id="UP000054761"/>
    </source>
</evidence>
<sequence length="108" mass="12648">MTQEGYLPEGTYWRIDTLVEFIQLPSNQFLDKKLNKLLSELTFNLHEIGQLYSMCGRCELVGDRYNLVAHKDGNPEAFKLINDSEEKSRSLLKSYRAFRGKVKRKFNL</sequence>
<evidence type="ECO:0000313" key="1">
    <source>
        <dbReference type="EMBL" id="KTD20620.1"/>
    </source>
</evidence>
<dbReference type="EMBL" id="LNYH01000097">
    <property type="protein sequence ID" value="KTD20620.1"/>
    <property type="molecule type" value="Genomic_DNA"/>
</dbReference>
<name>A0A0W0VKK0_9GAMM</name>
<dbReference type="OrthoDB" id="9941239at2"/>
<dbReference type="RefSeq" id="WP_131780785.1">
    <property type="nucleotide sequence ID" value="NZ_CAAAJA010000118.1"/>
</dbReference>
<dbReference type="PATRIC" id="fig|454.4.peg.1840"/>
<proteinExistence type="predicted"/>
<accession>A0A0W0VKK0</accession>
<dbReference type="Proteomes" id="UP000054761">
    <property type="component" value="Unassembled WGS sequence"/>
</dbReference>
<dbReference type="AlphaFoldDB" id="A0A0W0VKK0"/>